<comment type="caution">
    <text evidence="10">The sequence shown here is derived from an EMBL/GenBank/DDBJ whole genome shotgun (WGS) entry which is preliminary data.</text>
</comment>
<dbReference type="InterPro" id="IPR036277">
    <property type="entry name" value="SMC_hinge_sf"/>
</dbReference>
<evidence type="ECO:0000256" key="5">
    <source>
        <dbReference type="ARBA" id="ARBA00023125"/>
    </source>
</evidence>
<evidence type="ECO:0000256" key="4">
    <source>
        <dbReference type="ARBA" id="ARBA00023054"/>
    </source>
</evidence>
<dbReference type="Gene3D" id="3.40.50.300">
    <property type="entry name" value="P-loop containing nucleotide triphosphate hydrolases"/>
    <property type="match status" value="2"/>
</dbReference>
<comment type="domain">
    <text evidence="6">Contains large globular domains required for ATP hydrolysis at each terminus and a third globular domain forming a flexible hinge near the middle of the molecule. These domains are separated by coiled-coil structures.</text>
</comment>
<dbReference type="InterPro" id="IPR010935">
    <property type="entry name" value="SMC_hinge"/>
</dbReference>
<evidence type="ECO:0000256" key="7">
    <source>
        <dbReference type="SAM" id="MobiDB-lite"/>
    </source>
</evidence>
<dbReference type="InterPro" id="IPR011890">
    <property type="entry name" value="SMC_prok"/>
</dbReference>
<keyword evidence="4 6" id="KW-0175">Coiled coil</keyword>
<dbReference type="Proteomes" id="UP001183794">
    <property type="component" value="Unassembled WGS sequence"/>
</dbReference>
<dbReference type="NCBIfam" id="TIGR02168">
    <property type="entry name" value="SMC_prok_B"/>
    <property type="match status" value="1"/>
</dbReference>
<dbReference type="RefSeq" id="WP_310172457.1">
    <property type="nucleotide sequence ID" value="NZ_BAABHE010000002.1"/>
</dbReference>
<dbReference type="PIRSF" id="PIRSF005719">
    <property type="entry name" value="SMC"/>
    <property type="match status" value="1"/>
</dbReference>
<dbReference type="SUPFAM" id="SSF75553">
    <property type="entry name" value="Smc hinge domain"/>
    <property type="match status" value="1"/>
</dbReference>
<feature type="coiled-coil region" evidence="6">
    <location>
        <begin position="241"/>
        <end position="275"/>
    </location>
</feature>
<keyword evidence="11" id="KW-1185">Reference proteome</keyword>
<feature type="domain" description="SMC hinge" evidence="9">
    <location>
        <begin position="513"/>
        <end position="621"/>
    </location>
</feature>
<proteinExistence type="inferred from homology"/>
<dbReference type="EMBL" id="JAVDYJ010000001">
    <property type="protein sequence ID" value="MDR7346906.1"/>
    <property type="molecule type" value="Genomic_DNA"/>
</dbReference>
<protein>
    <recommendedName>
        <fullName evidence="6">Chromosome partition protein Smc</fullName>
    </recommendedName>
</protein>
<feature type="coiled-coil region" evidence="6">
    <location>
        <begin position="971"/>
        <end position="1033"/>
    </location>
</feature>
<dbReference type="HAMAP" id="MF_01894">
    <property type="entry name" value="Smc_prok"/>
    <property type="match status" value="1"/>
</dbReference>
<comment type="subcellular location">
    <subcellularLocation>
        <location evidence="6">Cytoplasm</location>
    </subcellularLocation>
</comment>
<dbReference type="Pfam" id="PF02463">
    <property type="entry name" value="SMC_N"/>
    <property type="match status" value="1"/>
</dbReference>
<feature type="region of interest" description="Disordered" evidence="7">
    <location>
        <begin position="380"/>
        <end position="401"/>
    </location>
</feature>
<keyword evidence="2 6" id="KW-0547">Nucleotide-binding</keyword>
<comment type="similarity">
    <text evidence="6">Belongs to the SMC family.</text>
</comment>
<keyword evidence="3 6" id="KW-0067">ATP-binding</keyword>
<evidence type="ECO:0000256" key="3">
    <source>
        <dbReference type="ARBA" id="ARBA00022840"/>
    </source>
</evidence>
<keyword evidence="5 6" id="KW-0238">DNA-binding</keyword>
<reference evidence="10 11" key="1">
    <citation type="submission" date="2023-07" db="EMBL/GenBank/DDBJ databases">
        <title>Sequencing the genomes of 1000 actinobacteria strains.</title>
        <authorList>
            <person name="Klenk H.-P."/>
        </authorList>
    </citation>
    <scope>NUCLEOTIDE SEQUENCE [LARGE SCALE GENOMIC DNA]</scope>
    <source>
        <strain evidence="10 11">DSM 22966</strain>
    </source>
</reference>
<dbReference type="SUPFAM" id="SSF57997">
    <property type="entry name" value="Tropomyosin"/>
    <property type="match status" value="1"/>
</dbReference>
<dbReference type="InterPro" id="IPR037004">
    <property type="entry name" value="Exonuc_VII_ssu_sf"/>
</dbReference>
<name>A0ABU2B0U7_9MICC</name>
<dbReference type="InterPro" id="IPR003395">
    <property type="entry name" value="RecF/RecN/SMC_N"/>
</dbReference>
<dbReference type="Gene3D" id="6.10.140.1720">
    <property type="match status" value="1"/>
</dbReference>
<feature type="coiled-coil region" evidence="6">
    <location>
        <begin position="687"/>
        <end position="913"/>
    </location>
</feature>
<evidence type="ECO:0000256" key="2">
    <source>
        <dbReference type="ARBA" id="ARBA00022741"/>
    </source>
</evidence>
<comment type="subunit">
    <text evidence="6">Homodimer.</text>
</comment>
<evidence type="ECO:0000259" key="8">
    <source>
        <dbReference type="Pfam" id="PF02463"/>
    </source>
</evidence>
<evidence type="ECO:0000256" key="1">
    <source>
        <dbReference type="ARBA" id="ARBA00022490"/>
    </source>
</evidence>
<feature type="coiled-coil region" evidence="6">
    <location>
        <begin position="167"/>
        <end position="194"/>
    </location>
</feature>
<evidence type="ECO:0000313" key="10">
    <source>
        <dbReference type="EMBL" id="MDR7346906.1"/>
    </source>
</evidence>
<feature type="region of interest" description="Disordered" evidence="7">
    <location>
        <begin position="309"/>
        <end position="347"/>
    </location>
</feature>
<dbReference type="InterPro" id="IPR027417">
    <property type="entry name" value="P-loop_NTPase"/>
</dbReference>
<dbReference type="PANTHER" id="PTHR43977">
    <property type="entry name" value="STRUCTURAL MAINTENANCE OF CHROMOSOMES PROTEIN 3"/>
    <property type="match status" value="1"/>
</dbReference>
<feature type="domain" description="RecF/RecN/SMC N-terminal" evidence="8">
    <location>
        <begin position="2"/>
        <end position="1176"/>
    </location>
</feature>
<accession>A0ABU2B0U7</accession>
<gene>
    <name evidence="6" type="primary">smc</name>
    <name evidence="10" type="ORF">J2S62_001163</name>
</gene>
<dbReference type="Pfam" id="PF06470">
    <property type="entry name" value="SMC_hinge"/>
    <property type="match status" value="1"/>
</dbReference>
<dbReference type="SUPFAM" id="SSF116842">
    <property type="entry name" value="XseB-like"/>
    <property type="match status" value="1"/>
</dbReference>
<comment type="function">
    <text evidence="6">Required for chromosome condensation and partitioning.</text>
</comment>
<dbReference type="InterPro" id="IPR024704">
    <property type="entry name" value="SMC"/>
</dbReference>
<organism evidence="10 11">
    <name type="scientific">Enteractinococcus fodinae</name>
    <dbReference type="NCBI Taxonomy" id="684663"/>
    <lineage>
        <taxon>Bacteria</taxon>
        <taxon>Bacillati</taxon>
        <taxon>Actinomycetota</taxon>
        <taxon>Actinomycetes</taxon>
        <taxon>Micrococcales</taxon>
        <taxon>Micrococcaceae</taxon>
    </lineage>
</organism>
<feature type="binding site" evidence="6">
    <location>
        <begin position="32"/>
        <end position="39"/>
    </location>
    <ligand>
        <name>ATP</name>
        <dbReference type="ChEBI" id="CHEBI:30616"/>
    </ligand>
</feature>
<evidence type="ECO:0000259" key="9">
    <source>
        <dbReference type="Pfam" id="PF06470"/>
    </source>
</evidence>
<sequence>MYLKTLTIRGFKSFASKTTFEFEPGITSVIGPNGSGKSNVVDALAWVMGEQGVKNLRGGKMEDVIFAGTTGRAPLGRAQVELTIDNSDGTLPIEYSEVTISRTLFRSGGSEYQINGKSARLLDIQELLSDSGLGREMHVIVGQGQLDKILQATPEERRGFIEEAAGILKHRRRKERSERKLESMRANLDRIRDLTDEVHRQLGPLSKQAATARKAQGIQHDVQDATARLLADDVVTQSARLQELLDADQNLEQQQKELTSKLELAEATGKELSEKLAHSSQAANSARDHRYQLTALAERFRSLEALANERLKTASRPPVASSGLSPEEASEQLSQNEQAHVHSKDKLSELQHALQNAQAAREAAERKARVARETYTQVVREEADQQKSFAQTESRRKSAETKLHALQAELARAEQDAGFSTGSLEKFQQEIQQLKTSLTEAEKELEACRQHKEELQRHAQNTRESRASAEKALNSYKNEASAAQARVEVLKQSLQPDPGSAQAALHEFEPRDLAEILEIEPGWEAAISALLAGSTDRVWLNAEVQLSEVLEVLDEQKVSDVRIFHPNEDEKSPHSFPELTDAIPAQKVVSVREDASEAFHHLQRILSSGLVVESLTQAQEILGDRELVRQCPHLCIATKQGHVLTPQWLEVRGEGGTSSLERRATYDKAVVQFEELEAAIETAQGTFEDALDVHERAQKSVQECEAELQSKQSEVTTLRERIAVQQRNLQQQTAAQQRSEKQRAKLLADLEQARTAYVQAQERFDALQAAVSLDSGSALSADQAAEAQQTSEQAASAARAAETEARLALRTAENTAQQAEQRVEQARRRLSAAKIAQREYQRALVRQQRTVQRLTNLKAGIEVALDRIGGSIERAEQDAAALEHQRAELQTEVDSADQVVKTSRSQLAKLQEQLHERRLVRQEHEIKLAQLHERSLNELGYSHQYLVAHFGPDQPIDTGDDGALVALTYNRGEQQKRLRAAKRQLKELGKINPLALEEYKAVQERHEYLSQQLADLEDSRRNLLKIIEDVNATVLEVFSSAYEDTAAQFEHVFATVFPGGEGRLSLTDPANMLETGIEVEARPAGKKVKRLSLLSGGERSLAAIALLVSIFKARPSPFYVMDEVEAALDDTNLTRLLTIFKELQHDSQLIIITHQKRTMEISDALYGVSMRGDGVSQVISQKLHQA</sequence>
<dbReference type="SUPFAM" id="SSF52540">
    <property type="entry name" value="P-loop containing nucleoside triphosphate hydrolases"/>
    <property type="match status" value="1"/>
</dbReference>
<evidence type="ECO:0000313" key="11">
    <source>
        <dbReference type="Proteomes" id="UP001183794"/>
    </source>
</evidence>
<evidence type="ECO:0000256" key="6">
    <source>
        <dbReference type="HAMAP-Rule" id="MF_01894"/>
    </source>
</evidence>
<keyword evidence="1 6" id="KW-0963">Cytoplasm</keyword>